<dbReference type="PANTHER" id="PTHR24567:SF26">
    <property type="entry name" value="REGULATORY PROTEIN YEIL"/>
    <property type="match status" value="1"/>
</dbReference>
<keyword evidence="7" id="KW-1185">Reference proteome</keyword>
<protein>
    <recommendedName>
        <fullName evidence="8">HTH crp-type domain-containing protein</fullName>
    </recommendedName>
</protein>
<dbReference type="AlphaFoldDB" id="A0A096BD98"/>
<feature type="domain" description="Cyclic nucleotide-binding" evidence="4">
    <location>
        <begin position="30"/>
        <end position="120"/>
    </location>
</feature>
<evidence type="ECO:0000256" key="1">
    <source>
        <dbReference type="ARBA" id="ARBA00023015"/>
    </source>
</evidence>
<dbReference type="HOGENOM" id="CLU_075053_8_1_9"/>
<name>A0A096BD98_FLAPL</name>
<dbReference type="InterPro" id="IPR012318">
    <property type="entry name" value="HTH_CRP"/>
</dbReference>
<keyword evidence="2" id="KW-0238">DNA-binding</keyword>
<sequence length="234" mass="26507">MEKELRWEKQWIPEHLSAVGNEPWDTVWDRLTDGFRPETVPAGTVFYQQGDPAREVIFLQTGQIRVECIHSSGKKRVLCLLFEGIPVGEDECLFGGPREYRAVAVTACQIFRIPAEVFKRRAEASPALALKLFQISARKSQVLGRMLIRDSFLSVRGRVIQFLLSVSEPYGTEEGAGVRLTIRLTHQEVADFLGISRVVVSQCFQSLSREGLLKKTRQHYLLPDRAALEAQLHT</sequence>
<dbReference type="PROSITE" id="PS51063">
    <property type="entry name" value="HTH_CRP_2"/>
    <property type="match status" value="1"/>
</dbReference>
<dbReference type="GO" id="GO:0005829">
    <property type="term" value="C:cytosol"/>
    <property type="evidence" value="ECO:0007669"/>
    <property type="project" value="TreeGrafter"/>
</dbReference>
<evidence type="ECO:0000256" key="2">
    <source>
        <dbReference type="ARBA" id="ARBA00023125"/>
    </source>
</evidence>
<dbReference type="InterPro" id="IPR014710">
    <property type="entry name" value="RmlC-like_jellyroll"/>
</dbReference>
<dbReference type="CDD" id="cd00092">
    <property type="entry name" value="HTH_CRP"/>
    <property type="match status" value="1"/>
</dbReference>
<evidence type="ECO:0000259" key="5">
    <source>
        <dbReference type="PROSITE" id="PS51063"/>
    </source>
</evidence>
<dbReference type="GO" id="GO:0003677">
    <property type="term" value="F:DNA binding"/>
    <property type="evidence" value="ECO:0007669"/>
    <property type="project" value="UniProtKB-KW"/>
</dbReference>
<dbReference type="PANTHER" id="PTHR24567">
    <property type="entry name" value="CRP FAMILY TRANSCRIPTIONAL REGULATORY PROTEIN"/>
    <property type="match status" value="1"/>
</dbReference>
<organism evidence="6 7">
    <name type="scientific">Flavonifractor plautii 1_3_50AFAA</name>
    <dbReference type="NCBI Taxonomy" id="742738"/>
    <lineage>
        <taxon>Bacteria</taxon>
        <taxon>Bacillati</taxon>
        <taxon>Bacillota</taxon>
        <taxon>Clostridia</taxon>
        <taxon>Eubacteriales</taxon>
        <taxon>Oscillospiraceae</taxon>
        <taxon>Flavonifractor</taxon>
    </lineage>
</organism>
<dbReference type="InterPro" id="IPR050397">
    <property type="entry name" value="Env_Response_Regulators"/>
</dbReference>
<dbReference type="PROSITE" id="PS50042">
    <property type="entry name" value="CNMP_BINDING_3"/>
    <property type="match status" value="1"/>
</dbReference>
<evidence type="ECO:0000313" key="6">
    <source>
        <dbReference type="EMBL" id="KGF57110.1"/>
    </source>
</evidence>
<dbReference type="SMART" id="SM00100">
    <property type="entry name" value="cNMP"/>
    <property type="match status" value="1"/>
</dbReference>
<proteinExistence type="predicted"/>
<dbReference type="Pfam" id="PF13545">
    <property type="entry name" value="HTH_Crp_2"/>
    <property type="match status" value="1"/>
</dbReference>
<dbReference type="InterPro" id="IPR036390">
    <property type="entry name" value="WH_DNA-bd_sf"/>
</dbReference>
<evidence type="ECO:0000259" key="4">
    <source>
        <dbReference type="PROSITE" id="PS50042"/>
    </source>
</evidence>
<feature type="domain" description="HTH crp-type" evidence="5">
    <location>
        <begin position="153"/>
        <end position="226"/>
    </location>
</feature>
<dbReference type="Proteomes" id="UP000029585">
    <property type="component" value="Unassembled WGS sequence"/>
</dbReference>
<dbReference type="PATRIC" id="fig|742738.3.peg.445"/>
<dbReference type="CDD" id="cd00038">
    <property type="entry name" value="CAP_ED"/>
    <property type="match status" value="1"/>
</dbReference>
<gene>
    <name evidence="6" type="ORF">HMPREF9460_00424</name>
</gene>
<dbReference type="SMART" id="SM00419">
    <property type="entry name" value="HTH_CRP"/>
    <property type="match status" value="1"/>
</dbReference>
<dbReference type="Gene3D" id="2.60.120.10">
    <property type="entry name" value="Jelly Rolls"/>
    <property type="match status" value="1"/>
</dbReference>
<reference evidence="6 7" key="1">
    <citation type="submission" date="2011-08" db="EMBL/GenBank/DDBJ databases">
        <title>The Genome Sequence of Clostridium orbiscindens 1_3_50AFAA.</title>
        <authorList>
            <consortium name="The Broad Institute Genome Sequencing Platform"/>
            <person name="Earl A."/>
            <person name="Ward D."/>
            <person name="Feldgarden M."/>
            <person name="Gevers D."/>
            <person name="Daigneault M."/>
            <person name="Strauss J."/>
            <person name="Allen-Vercoe E."/>
            <person name="Young S.K."/>
            <person name="Zeng Q."/>
            <person name="Gargeya S."/>
            <person name="Fitzgerald M."/>
            <person name="Haas B."/>
            <person name="Abouelleil A."/>
            <person name="Alvarado L."/>
            <person name="Arachchi H.M."/>
            <person name="Berlin A."/>
            <person name="Brown A."/>
            <person name="Chapman S.B."/>
            <person name="Chen Z."/>
            <person name="Dunbar C."/>
            <person name="Freedman E."/>
            <person name="Gearin G."/>
            <person name="Gellesch M."/>
            <person name="Goldberg J."/>
            <person name="Griggs A."/>
            <person name="Gujja S."/>
            <person name="Heiman D."/>
            <person name="Howarth C."/>
            <person name="Larson L."/>
            <person name="Lui A."/>
            <person name="MacDonald P.J.P."/>
            <person name="Montmayeur A."/>
            <person name="Murphy C."/>
            <person name="Neiman D."/>
            <person name="Pearson M."/>
            <person name="Priest M."/>
            <person name="Roberts A."/>
            <person name="Saif S."/>
            <person name="Shea T."/>
            <person name="Shenoy N."/>
            <person name="Sisk P."/>
            <person name="Stolte C."/>
            <person name="Sykes S."/>
            <person name="Wortman J."/>
            <person name="Nusbaum C."/>
            <person name="Birren B."/>
        </authorList>
    </citation>
    <scope>NUCLEOTIDE SEQUENCE [LARGE SCALE GENOMIC DNA]</scope>
    <source>
        <strain evidence="6 7">1_3_50AFAA</strain>
    </source>
</reference>
<dbReference type="RefSeq" id="WP_024723795.1">
    <property type="nucleotide sequence ID" value="NZ_KN174161.1"/>
</dbReference>
<evidence type="ECO:0008006" key="8">
    <source>
        <dbReference type="Google" id="ProtNLM"/>
    </source>
</evidence>
<dbReference type="eggNOG" id="COG0664">
    <property type="taxonomic scope" value="Bacteria"/>
</dbReference>
<dbReference type="SUPFAM" id="SSF51206">
    <property type="entry name" value="cAMP-binding domain-like"/>
    <property type="match status" value="1"/>
</dbReference>
<keyword evidence="3" id="KW-0804">Transcription</keyword>
<keyword evidence="1" id="KW-0805">Transcription regulation</keyword>
<accession>A0A096BD98</accession>
<evidence type="ECO:0000256" key="3">
    <source>
        <dbReference type="ARBA" id="ARBA00023163"/>
    </source>
</evidence>
<dbReference type="InterPro" id="IPR000595">
    <property type="entry name" value="cNMP-bd_dom"/>
</dbReference>
<evidence type="ECO:0000313" key="7">
    <source>
        <dbReference type="Proteomes" id="UP000029585"/>
    </source>
</evidence>
<dbReference type="Pfam" id="PF00027">
    <property type="entry name" value="cNMP_binding"/>
    <property type="match status" value="1"/>
</dbReference>
<dbReference type="EMBL" id="ADLO01000015">
    <property type="protein sequence ID" value="KGF57110.1"/>
    <property type="molecule type" value="Genomic_DNA"/>
</dbReference>
<comment type="caution">
    <text evidence="6">The sequence shown here is derived from an EMBL/GenBank/DDBJ whole genome shotgun (WGS) entry which is preliminary data.</text>
</comment>
<dbReference type="InterPro" id="IPR018490">
    <property type="entry name" value="cNMP-bd_dom_sf"/>
</dbReference>
<dbReference type="SUPFAM" id="SSF46785">
    <property type="entry name" value="Winged helix' DNA-binding domain"/>
    <property type="match status" value="1"/>
</dbReference>
<dbReference type="GO" id="GO:0003700">
    <property type="term" value="F:DNA-binding transcription factor activity"/>
    <property type="evidence" value="ECO:0007669"/>
    <property type="project" value="TreeGrafter"/>
</dbReference>